<sequence>MKSPRPAAQVQHQELNRQEGSPWSDWGIENQALQE</sequence>
<reference evidence="3" key="1">
    <citation type="submission" date="2018-02" db="EMBL/GenBank/DDBJ databases">
        <title>Rhizophora mucronata_Transcriptome.</title>
        <authorList>
            <person name="Meera S.P."/>
            <person name="Sreeshan A."/>
            <person name="Augustine A."/>
        </authorList>
    </citation>
    <scope>NUCLEOTIDE SEQUENCE</scope>
    <source>
        <tissue evidence="3">Leaf</tissue>
    </source>
</reference>
<feature type="region of interest" description="Disordered" evidence="1">
    <location>
        <begin position="1"/>
        <end position="35"/>
    </location>
</feature>
<evidence type="ECO:0000313" key="2">
    <source>
        <dbReference type="EMBL" id="MBX28558.1"/>
    </source>
</evidence>
<dbReference type="EMBL" id="GGEC01048074">
    <property type="protein sequence ID" value="MBX28558.1"/>
    <property type="molecule type" value="Transcribed_RNA"/>
</dbReference>
<dbReference type="GO" id="GO:0008168">
    <property type="term" value="F:methyltransferase activity"/>
    <property type="evidence" value="ECO:0007669"/>
    <property type="project" value="UniProtKB-KW"/>
</dbReference>
<keyword evidence="2" id="KW-0808">Transferase</keyword>
<name>A0A2P2MEC1_RHIMU</name>
<evidence type="ECO:0000256" key="1">
    <source>
        <dbReference type="SAM" id="MobiDB-lite"/>
    </source>
</evidence>
<evidence type="ECO:0000313" key="3">
    <source>
        <dbReference type="EMBL" id="MBX28561.1"/>
    </source>
</evidence>
<keyword evidence="2" id="KW-0489">Methyltransferase</keyword>
<organism evidence="3">
    <name type="scientific">Rhizophora mucronata</name>
    <name type="common">Asiatic mangrove</name>
    <dbReference type="NCBI Taxonomy" id="61149"/>
    <lineage>
        <taxon>Eukaryota</taxon>
        <taxon>Viridiplantae</taxon>
        <taxon>Streptophyta</taxon>
        <taxon>Embryophyta</taxon>
        <taxon>Tracheophyta</taxon>
        <taxon>Spermatophyta</taxon>
        <taxon>Magnoliopsida</taxon>
        <taxon>eudicotyledons</taxon>
        <taxon>Gunneridae</taxon>
        <taxon>Pentapetalae</taxon>
        <taxon>rosids</taxon>
        <taxon>fabids</taxon>
        <taxon>Malpighiales</taxon>
        <taxon>Rhizophoraceae</taxon>
        <taxon>Rhizophora</taxon>
    </lineage>
</organism>
<proteinExistence type="predicted"/>
<accession>A0A2P2MEC1</accession>
<dbReference type="AlphaFoldDB" id="A0A2P2MEC1"/>
<dbReference type="EMBL" id="GGEC01048077">
    <property type="protein sequence ID" value="MBX28561.1"/>
    <property type="molecule type" value="Transcribed_RNA"/>
</dbReference>
<protein>
    <submittedName>
        <fullName evidence="2">Carnosine N-methyltransferase-like isoform X3</fullName>
    </submittedName>
    <submittedName>
        <fullName evidence="3">Protein C9orf41</fullName>
    </submittedName>
</protein>
<feature type="compositionally biased region" description="Polar residues" evidence="1">
    <location>
        <begin position="10"/>
        <end position="21"/>
    </location>
</feature>
<dbReference type="GO" id="GO:0032259">
    <property type="term" value="P:methylation"/>
    <property type="evidence" value="ECO:0007669"/>
    <property type="project" value="UniProtKB-KW"/>
</dbReference>